<dbReference type="EMBL" id="FWEW01003498">
    <property type="protein sequence ID" value="SLM39302.1"/>
    <property type="molecule type" value="Genomic_DNA"/>
</dbReference>
<feature type="region of interest" description="Disordered" evidence="1">
    <location>
        <begin position="136"/>
        <end position="180"/>
    </location>
</feature>
<evidence type="ECO:0000313" key="4">
    <source>
        <dbReference type="Proteomes" id="UP000192927"/>
    </source>
</evidence>
<sequence>MPVYLLHGFRWPRAAIRIHIILNNIDDAAAEWISSPTTSSALLESLRTLHPDLMAALPNLRFIEQYDPADTSPAATSQPYAFVADKIERCELSVDVSEVMGEGVNPDEWGALVELRDQLAKGEKVGWYVVYNGDEERWAPKEEEDEEEEVEEEEKEVVEPQGRKSSRGTFKNLLRRKGST</sequence>
<organism evidence="3 4">
    <name type="scientific">Lasallia pustulata</name>
    <dbReference type="NCBI Taxonomy" id="136370"/>
    <lineage>
        <taxon>Eukaryota</taxon>
        <taxon>Fungi</taxon>
        <taxon>Dikarya</taxon>
        <taxon>Ascomycota</taxon>
        <taxon>Pezizomycotina</taxon>
        <taxon>Lecanoromycetes</taxon>
        <taxon>OSLEUM clade</taxon>
        <taxon>Umbilicariomycetidae</taxon>
        <taxon>Umbilicariales</taxon>
        <taxon>Umbilicariaceae</taxon>
        <taxon>Lasallia</taxon>
    </lineage>
</organism>
<reference evidence="2 5" key="3">
    <citation type="submission" date="2019-09" db="EMBL/GenBank/DDBJ databases">
        <title>The hologenome of the rock-dwelling lichen Lasallia pustulata.</title>
        <authorList>
            <person name="Greshake Tzovaras B."/>
            <person name="Segers F."/>
            <person name="Bicker A."/>
            <person name="Dal Grande F."/>
            <person name="Otte J."/>
            <person name="Hankeln T."/>
            <person name="Schmitt I."/>
            <person name="Ebersberger I."/>
        </authorList>
    </citation>
    <scope>NUCLEOTIDE SEQUENCE [LARGE SCALE GENOMIC DNA]</scope>
    <source>
        <strain evidence="2">A1-1</strain>
    </source>
</reference>
<evidence type="ECO:0000313" key="3">
    <source>
        <dbReference type="EMBL" id="SLM39302.1"/>
    </source>
</evidence>
<dbReference type="OrthoDB" id="371463at2759"/>
<dbReference type="Proteomes" id="UP000192927">
    <property type="component" value="Unassembled WGS sequence"/>
</dbReference>
<evidence type="ECO:0008006" key="6">
    <source>
        <dbReference type="Google" id="ProtNLM"/>
    </source>
</evidence>
<feature type="compositionally biased region" description="Acidic residues" evidence="1">
    <location>
        <begin position="142"/>
        <end position="156"/>
    </location>
</feature>
<name>A0A1W5D8Q5_9LECA</name>
<reference evidence="4" key="2">
    <citation type="submission" date="2017-03" db="EMBL/GenBank/DDBJ databases">
        <authorList>
            <person name="Sharma R."/>
            <person name="Thines M."/>
        </authorList>
    </citation>
    <scope>NUCLEOTIDE SEQUENCE [LARGE SCALE GENOMIC DNA]</scope>
</reference>
<evidence type="ECO:0000313" key="5">
    <source>
        <dbReference type="Proteomes" id="UP000324767"/>
    </source>
</evidence>
<dbReference type="EMBL" id="VXIT01000002">
    <property type="protein sequence ID" value="KAA6415131.1"/>
    <property type="molecule type" value="Genomic_DNA"/>
</dbReference>
<accession>A0A1W5D8Q5</accession>
<evidence type="ECO:0000256" key="1">
    <source>
        <dbReference type="SAM" id="MobiDB-lite"/>
    </source>
</evidence>
<proteinExistence type="predicted"/>
<gene>
    <name evidence="2" type="ORF">FRX48_01883</name>
</gene>
<dbReference type="AlphaFoldDB" id="A0A1W5D8Q5"/>
<reference evidence="3" key="1">
    <citation type="submission" date="2017-03" db="EMBL/GenBank/DDBJ databases">
        <authorList>
            <person name="Afonso C.L."/>
            <person name="Miller P.J."/>
            <person name="Scott M.A."/>
            <person name="Spackman E."/>
            <person name="Goraichik I."/>
            <person name="Dimitrov K.M."/>
            <person name="Suarez D.L."/>
            <person name="Swayne D.E."/>
        </authorList>
    </citation>
    <scope>NUCLEOTIDE SEQUENCE [LARGE SCALE GENOMIC DNA]</scope>
</reference>
<dbReference type="Proteomes" id="UP000324767">
    <property type="component" value="Unassembled WGS sequence"/>
</dbReference>
<keyword evidence="4" id="KW-1185">Reference proteome</keyword>
<protein>
    <recommendedName>
        <fullName evidence="6">Developmental regulator</fullName>
    </recommendedName>
</protein>
<evidence type="ECO:0000313" key="2">
    <source>
        <dbReference type="EMBL" id="KAA6415131.1"/>
    </source>
</evidence>